<proteinExistence type="predicted"/>
<dbReference type="EMBL" id="JAIRAU010000011">
    <property type="protein sequence ID" value="MBZ5710068.1"/>
    <property type="molecule type" value="Genomic_DNA"/>
</dbReference>
<gene>
    <name evidence="1" type="ORF">K7C98_12460</name>
</gene>
<dbReference type="InterPro" id="IPR012489">
    <property type="entry name" value="NucleaseA_inhib-like"/>
</dbReference>
<dbReference type="Pfam" id="PF07924">
    <property type="entry name" value="NuiA"/>
    <property type="match status" value="1"/>
</dbReference>
<evidence type="ECO:0000313" key="2">
    <source>
        <dbReference type="Proteomes" id="UP001139031"/>
    </source>
</evidence>
<evidence type="ECO:0000313" key="1">
    <source>
        <dbReference type="EMBL" id="MBZ5710068.1"/>
    </source>
</evidence>
<organism evidence="1 2">
    <name type="scientific">Nannocystis pusilla</name>
    <dbReference type="NCBI Taxonomy" id="889268"/>
    <lineage>
        <taxon>Bacteria</taxon>
        <taxon>Pseudomonadati</taxon>
        <taxon>Myxococcota</taxon>
        <taxon>Polyangia</taxon>
        <taxon>Nannocystales</taxon>
        <taxon>Nannocystaceae</taxon>
        <taxon>Nannocystis</taxon>
    </lineage>
</organism>
<dbReference type="Proteomes" id="UP001139031">
    <property type="component" value="Unassembled WGS sequence"/>
</dbReference>
<accession>A0ABS7TPB3</accession>
<dbReference type="Gene3D" id="3.40.1460.10">
    <property type="entry name" value="Nuclease A inhibitor-like"/>
    <property type="match status" value="1"/>
</dbReference>
<dbReference type="RefSeq" id="WP_224191839.1">
    <property type="nucleotide sequence ID" value="NZ_JAIRAU010000011.1"/>
</dbReference>
<comment type="caution">
    <text evidence="1">The sequence shown here is derived from an EMBL/GenBank/DDBJ whole genome shotgun (WGS) entry which is preliminary data.</text>
</comment>
<sequence length="258" mass="28233">MSRIAKSEVNAAFEWAAAQITEAGGRDGITSRAEIRRKIAELTGAERDLVDFFYRFIVRRDGNPSERVDRGDIEAALKAAREQLVAAFDTNDNGLSADEVAAMPPLGRLAVKVARHRQRSGEELSLHFEALAFNLVLDDFGTELTNEHFLSFHAPAQLESLNAHSFIATLGLKTDDPKDRIARIESAADFFRRLVDHHTPGQTAQAVALAQAMQSTLADLHVYILGQDPEGGPIHPVYIVGVAPDGSLAGLRARVRWS</sequence>
<keyword evidence="2" id="KW-1185">Reference proteome</keyword>
<reference evidence="1" key="1">
    <citation type="submission" date="2021-08" db="EMBL/GenBank/DDBJ databases">
        <authorList>
            <person name="Stevens D.C."/>
        </authorList>
    </citation>
    <scope>NUCLEOTIDE SEQUENCE</scope>
    <source>
        <strain evidence="1">DSM 53165</strain>
    </source>
</reference>
<name>A0ABS7TPB3_9BACT</name>
<protein>
    <submittedName>
        <fullName evidence="1">Nuclease A inhibitor family protein</fullName>
    </submittedName>
</protein>